<dbReference type="Proteomes" id="UP000180043">
    <property type="component" value="Unassembled WGS sequence"/>
</dbReference>
<dbReference type="Gene3D" id="3.30.530.20">
    <property type="match status" value="1"/>
</dbReference>
<evidence type="ECO:0000313" key="1">
    <source>
        <dbReference type="EMBL" id="OHU58318.1"/>
    </source>
</evidence>
<gene>
    <name evidence="1" type="ORF">BKG82_12110</name>
</gene>
<organism evidence="1 2">
    <name type="scientific">Mycobacteroides chelonae</name>
    <name type="common">Mycobacterium chelonae</name>
    <dbReference type="NCBI Taxonomy" id="1774"/>
    <lineage>
        <taxon>Bacteria</taxon>
        <taxon>Bacillati</taxon>
        <taxon>Actinomycetota</taxon>
        <taxon>Actinomycetes</taxon>
        <taxon>Mycobacteriales</taxon>
        <taxon>Mycobacteriaceae</taxon>
        <taxon>Mycobacteroides</taxon>
    </lineage>
</organism>
<name>A0A1S1LSD7_MYCCH</name>
<dbReference type="AlphaFoldDB" id="A0A1S1LSD7"/>
<dbReference type="EMBL" id="MLIQ01000013">
    <property type="protein sequence ID" value="OHU58318.1"/>
    <property type="molecule type" value="Genomic_DNA"/>
</dbReference>
<evidence type="ECO:0008006" key="3">
    <source>
        <dbReference type="Google" id="ProtNLM"/>
    </source>
</evidence>
<protein>
    <recommendedName>
        <fullName evidence="3">SRPBCC family protein</fullName>
    </recommendedName>
</protein>
<dbReference type="SUPFAM" id="SSF55961">
    <property type="entry name" value="Bet v1-like"/>
    <property type="match status" value="1"/>
</dbReference>
<comment type="caution">
    <text evidence="1">The sequence shown here is derived from an EMBL/GenBank/DDBJ whole genome shotgun (WGS) entry which is preliminary data.</text>
</comment>
<dbReference type="InterPro" id="IPR023393">
    <property type="entry name" value="START-like_dom_sf"/>
</dbReference>
<reference evidence="1 2" key="1">
    <citation type="submission" date="2016-10" db="EMBL/GenBank/DDBJ databases">
        <title>Evaluation of Human, Veterinary and Environmental Mycobacterium chelonae Isolates by Core Genome Phylogenomic Analysis, Targeted Gene Comparison, and Anti-microbial Susceptibility Patterns: A Tale of Mistaken Identities.</title>
        <authorList>
            <person name="Fogelson S.B."/>
            <person name="Camus A.C."/>
            <person name="Lorenz W."/>
            <person name="Vasireddy R."/>
            <person name="Vasireddy S."/>
            <person name="Smith T."/>
            <person name="Brown-Elliott B.A."/>
            <person name="Wallace R.J.Jr."/>
            <person name="Hasan N.A."/>
            <person name="Reischl U."/>
            <person name="Sanchez S."/>
        </authorList>
    </citation>
    <scope>NUCLEOTIDE SEQUENCE [LARGE SCALE GENOMIC DNA]</scope>
    <source>
        <strain evidence="1 2">15515</strain>
    </source>
</reference>
<dbReference type="RefSeq" id="WP_057969573.1">
    <property type="nucleotide sequence ID" value="NZ_MLII01000030.1"/>
</dbReference>
<evidence type="ECO:0000313" key="2">
    <source>
        <dbReference type="Proteomes" id="UP000180043"/>
    </source>
</evidence>
<sequence length="147" mass="16358">MARIVWEFRQPREKVWMAIMNAELWPVGFVDFSPTAGAKFRSKLIPTAGTNYTGTLLCEVLEAVDFQSLSVRIYAQRRGAPPTLWEIRSELTDKDTGGTSAVMNVYGTNADEPEERILLNILGAVTRWIYGRAEKDLGSADSESAAQ</sequence>
<proteinExistence type="predicted"/>
<accession>A0A1S1LSD7</accession>